<dbReference type="GO" id="GO:0031848">
    <property type="term" value="P:protection from non-homologous end joining at telomere"/>
    <property type="evidence" value="ECO:0007669"/>
    <property type="project" value="InterPro"/>
</dbReference>
<dbReference type="GO" id="GO:0098505">
    <property type="term" value="F:G-rich strand telomeric DNA binding"/>
    <property type="evidence" value="ECO:0007669"/>
    <property type="project" value="TreeGrafter"/>
</dbReference>
<feature type="domain" description="Telomere repeat-binding factor dimerisation" evidence="4">
    <location>
        <begin position="17"/>
        <end position="198"/>
    </location>
</feature>
<feature type="region of interest" description="Disordered" evidence="3">
    <location>
        <begin position="271"/>
        <end position="383"/>
    </location>
</feature>
<dbReference type="Proteomes" id="UP000504617">
    <property type="component" value="Unplaced"/>
</dbReference>
<reference evidence="6" key="1">
    <citation type="submission" date="2025-08" db="UniProtKB">
        <authorList>
            <consortium name="RefSeq"/>
        </authorList>
    </citation>
    <scope>IDENTIFICATION</scope>
    <source>
        <tissue evidence="6">Skeletal muscle</tissue>
    </source>
</reference>
<evidence type="ECO:0000259" key="4">
    <source>
        <dbReference type="Pfam" id="PF08558"/>
    </source>
</evidence>
<keyword evidence="5" id="KW-1185">Reference proteome</keyword>
<proteinExistence type="predicted"/>
<dbReference type="InterPro" id="IPR030657">
    <property type="entry name" value="TERF2"/>
</dbReference>
<keyword evidence="1" id="KW-0238">DNA-binding</keyword>
<dbReference type="GO" id="GO:0003691">
    <property type="term" value="F:double-stranded telomeric DNA binding"/>
    <property type="evidence" value="ECO:0007669"/>
    <property type="project" value="TreeGrafter"/>
</dbReference>
<evidence type="ECO:0000313" key="6">
    <source>
        <dbReference type="RefSeq" id="XP_013930308.1"/>
    </source>
</evidence>
<dbReference type="GO" id="GO:0031627">
    <property type="term" value="P:telomeric loop formation"/>
    <property type="evidence" value="ECO:0007669"/>
    <property type="project" value="TreeGrafter"/>
</dbReference>
<dbReference type="SUPFAM" id="SSF63600">
    <property type="entry name" value="Telomeric repeat binding factor (TRF) dimerisation domain"/>
    <property type="match status" value="1"/>
</dbReference>
<dbReference type="RefSeq" id="XP_013930308.1">
    <property type="nucleotide sequence ID" value="XM_014074833.1"/>
</dbReference>
<gene>
    <name evidence="6" type="primary">TERF2</name>
</gene>
<evidence type="ECO:0000256" key="3">
    <source>
        <dbReference type="SAM" id="MobiDB-lite"/>
    </source>
</evidence>
<dbReference type="GO" id="GO:0061820">
    <property type="term" value="P:telomeric D-loop disassembly"/>
    <property type="evidence" value="ECO:0007669"/>
    <property type="project" value="TreeGrafter"/>
</dbReference>
<dbReference type="CTD" id="7014"/>
<dbReference type="PANTHER" id="PTHR46833:SF1">
    <property type="entry name" value="TELOMERIC REPEAT-BINDING FACTOR 2"/>
    <property type="match status" value="1"/>
</dbReference>
<organism evidence="5 6">
    <name type="scientific">Thamnophis sirtalis</name>
    <dbReference type="NCBI Taxonomy" id="35019"/>
    <lineage>
        <taxon>Eukaryota</taxon>
        <taxon>Metazoa</taxon>
        <taxon>Chordata</taxon>
        <taxon>Craniata</taxon>
        <taxon>Vertebrata</taxon>
        <taxon>Euteleostomi</taxon>
        <taxon>Lepidosauria</taxon>
        <taxon>Squamata</taxon>
        <taxon>Bifurcata</taxon>
        <taxon>Unidentata</taxon>
        <taxon>Episquamata</taxon>
        <taxon>Toxicofera</taxon>
        <taxon>Serpentes</taxon>
        <taxon>Colubroidea</taxon>
        <taxon>Colubridae</taxon>
        <taxon>Natricinae</taxon>
        <taxon>Thamnophis</taxon>
    </lineage>
</organism>
<accession>A0A6I9Z009</accession>
<dbReference type="AlphaFoldDB" id="A0A6I9Z009"/>
<protein>
    <submittedName>
        <fullName evidence="6">Telomeric repeat-binding factor 2 isoform X3</fullName>
    </submittedName>
</protein>
<dbReference type="InterPro" id="IPR013867">
    <property type="entry name" value="Telomere_rpt-bd_fac_dimer_dom"/>
</dbReference>
<dbReference type="GO" id="GO:0032210">
    <property type="term" value="P:regulation of telomere maintenance via telomerase"/>
    <property type="evidence" value="ECO:0007669"/>
    <property type="project" value="TreeGrafter"/>
</dbReference>
<feature type="compositionally biased region" description="Basic and acidic residues" evidence="3">
    <location>
        <begin position="205"/>
        <end position="219"/>
    </location>
</feature>
<feature type="region of interest" description="Disordered" evidence="3">
    <location>
        <begin position="205"/>
        <end position="258"/>
    </location>
</feature>
<name>A0A6I9Z009_9SAUR</name>
<dbReference type="Pfam" id="PF08558">
    <property type="entry name" value="TRF"/>
    <property type="match status" value="1"/>
</dbReference>
<sequence length="496" mass="54954">MAQVAMEAEANRCAVLFYAHQALRAFRAGSSQDFRELRDVLAAILARPVALEEPIQIQLRIIQILSRLEEDWNINSETELTPLEDVLVLLERLAEERLISVEITEEIKRRIKEAAVITCIRNKEFEHASKILREHMSQDHNRKQIKDILHHAVQEKNSSHPAICQFSYNAFQQQILLFFEPYLDNSEPFLLVMAKKYCDERLESKKSPAGAADKEKQEAPETSGTGSGEGAGQLSEAGGRPESGAGTGEAAAKSLPPPDEHEVMECLEAAGEPTKASPQVEGATGTAEPDAMAPVSAASDDSTHSPRAKHQKMGDTTVLSGEKIQHHRSIAKTVLSKEEKRKKSGKLIAKTPVTLQDQPSKQKEIPLSTPCQGSRENKQVTPPLLQEDKEHWSDEEDMFMDHSECIIALNFASKPEGNLYPLAFLVQCHVFVAKTIRSLSQEGRSTVAAYGRKEKISQAILVPANLLDPGGIGLDKERRGKVWGRQLEGHFSKLPF</sequence>
<dbReference type="GO" id="GO:0070187">
    <property type="term" value="C:shelterin complex"/>
    <property type="evidence" value="ECO:0007669"/>
    <property type="project" value="TreeGrafter"/>
</dbReference>
<dbReference type="GO" id="GO:0042803">
    <property type="term" value="F:protein homodimerization activity"/>
    <property type="evidence" value="ECO:0007669"/>
    <property type="project" value="InterPro"/>
</dbReference>
<evidence type="ECO:0000313" key="5">
    <source>
        <dbReference type="Proteomes" id="UP000504617"/>
    </source>
</evidence>
<dbReference type="GO" id="GO:0032208">
    <property type="term" value="P:negative regulation of telomere maintenance via recombination"/>
    <property type="evidence" value="ECO:0007669"/>
    <property type="project" value="TreeGrafter"/>
</dbReference>
<keyword evidence="2" id="KW-0539">Nucleus</keyword>
<dbReference type="GeneID" id="106555903"/>
<evidence type="ECO:0000256" key="1">
    <source>
        <dbReference type="ARBA" id="ARBA00023125"/>
    </source>
</evidence>
<dbReference type="OrthoDB" id="608866at2759"/>
<dbReference type="PANTHER" id="PTHR46833">
    <property type="entry name" value="TELOMERIC REPEAT-BINDING FACTOR 2 TERF2"/>
    <property type="match status" value="1"/>
</dbReference>
<dbReference type="InterPro" id="IPR036507">
    <property type="entry name" value="Telomere_rpt-bd_fac_dimer_sf"/>
</dbReference>
<evidence type="ECO:0000256" key="2">
    <source>
        <dbReference type="ARBA" id="ARBA00023242"/>
    </source>
</evidence>
<dbReference type="Gene3D" id="1.25.40.210">
    <property type="entry name" value="Telomere repeat-binding factor, dimerisation domain"/>
    <property type="match status" value="1"/>
</dbReference>
<dbReference type="GO" id="GO:0070198">
    <property type="term" value="P:protein localization to chromosome, telomeric region"/>
    <property type="evidence" value="ECO:0007669"/>
    <property type="project" value="TreeGrafter"/>
</dbReference>
<dbReference type="GO" id="GO:0003720">
    <property type="term" value="F:telomerase activity"/>
    <property type="evidence" value="ECO:0007669"/>
    <property type="project" value="TreeGrafter"/>
</dbReference>
<dbReference type="GO" id="GO:1905839">
    <property type="term" value="P:negative regulation of telomeric D-loop disassembly"/>
    <property type="evidence" value="ECO:0007669"/>
    <property type="project" value="TreeGrafter"/>
</dbReference>